<dbReference type="AlphaFoldDB" id="E4X8E6"/>
<evidence type="ECO:0000313" key="2">
    <source>
        <dbReference type="EMBL" id="CBY08217.1"/>
    </source>
</evidence>
<reference evidence="2" key="1">
    <citation type="journal article" date="2010" name="Science">
        <title>Plasticity of animal genome architecture unmasked by rapid evolution of a pelagic tunicate.</title>
        <authorList>
            <person name="Denoeud F."/>
            <person name="Henriet S."/>
            <person name="Mungpakdee S."/>
            <person name="Aury J.M."/>
            <person name="Da Silva C."/>
            <person name="Brinkmann H."/>
            <person name="Mikhaleva J."/>
            <person name="Olsen L.C."/>
            <person name="Jubin C."/>
            <person name="Canestro C."/>
            <person name="Bouquet J.M."/>
            <person name="Danks G."/>
            <person name="Poulain J."/>
            <person name="Campsteijn C."/>
            <person name="Adamski M."/>
            <person name="Cross I."/>
            <person name="Yadetie F."/>
            <person name="Muffato M."/>
            <person name="Louis A."/>
            <person name="Butcher S."/>
            <person name="Tsagkogeorga G."/>
            <person name="Konrad A."/>
            <person name="Singh S."/>
            <person name="Jensen M.F."/>
            <person name="Cong E.H."/>
            <person name="Eikeseth-Otteraa H."/>
            <person name="Noel B."/>
            <person name="Anthouard V."/>
            <person name="Porcel B.M."/>
            <person name="Kachouri-Lafond R."/>
            <person name="Nishino A."/>
            <person name="Ugolini M."/>
            <person name="Chourrout P."/>
            <person name="Nishida H."/>
            <person name="Aasland R."/>
            <person name="Huzurbazar S."/>
            <person name="Westhof E."/>
            <person name="Delsuc F."/>
            <person name="Lehrach H."/>
            <person name="Reinhardt R."/>
            <person name="Weissenbach J."/>
            <person name="Roy S.W."/>
            <person name="Artiguenave F."/>
            <person name="Postlethwait J.H."/>
            <person name="Manak J.R."/>
            <person name="Thompson E.M."/>
            <person name="Jaillon O."/>
            <person name="Du Pasquier L."/>
            <person name="Boudinot P."/>
            <person name="Liberles D.A."/>
            <person name="Volff J.N."/>
            <person name="Philippe H."/>
            <person name="Lenhard B."/>
            <person name="Roest Crollius H."/>
            <person name="Wincker P."/>
            <person name="Chourrout D."/>
        </authorList>
    </citation>
    <scope>NUCLEOTIDE SEQUENCE [LARGE SCALE GENOMIC DNA]</scope>
</reference>
<sequence>MNLAQGKAFWTNELADKEVARVIWALNTNATIQAKELIGLLGKVIESLKRLSKSMTSLGIEDLLENNNVGVMYRVVCSNQWIKAIKNDTNPYDIDMWLKLIPARTMDLEFLTNTSIYAGALNRSEGKKFETKIMIPSAMQDLNFLDDGMTLNNDGYDPELFVDEIIQSTNEMQRQRWTSRYFGTQDSREALEQIFLPQPIDKVGLRDLVPMFQRALSGCITEEESFCILFGPFDPLPSRTQLLLFNNSELLPKISDLPEHFKCKEFPLAADDEGCMEKIMYSRFINPCSTHPQAVGQLSTSQRTLGLAAATYEWLCEWFNDILTTKTARLGGIRNVLSAMEGTGAQNLGRNISIAAEMGWAAQHQMTNFNATAKLKIDTLSKVILADQGNPNGKYSVILGNSMLKTIEYSWINIVAVVMNLSRDERGILESALKKQTKDKDAETELRKMFAGASWGLGHTNVGQPTLNPAVFDTSAENMDLEVAKLIKEAIIEITGGLNYGRRSPRNMSKERVEPLDNSPRRGRNGDRGMNQIRVAEEECFDINRPRRGNERNYRSYSRGRRGSRRGRSSGRRPRSAGGAYHFHRMNTRMQPERNNIGNNANSWWTATAAPSNRRNTRHFSGQDFIPRMTGLSPPALFSVRARTSPPLSFTSGPRIGQNVRRNIFPSQDPPALTEIPHGAALGQGRLPGEEIHADRRNGSGSERIPEEGNMHAEVTNEPEAHITDANYDDEPLDNVIRSRATKRKATDE</sequence>
<feature type="compositionally biased region" description="Basic residues" evidence="1">
    <location>
        <begin position="558"/>
        <end position="575"/>
    </location>
</feature>
<proteinExistence type="predicted"/>
<feature type="compositionally biased region" description="Basic and acidic residues" evidence="1">
    <location>
        <begin position="688"/>
        <end position="711"/>
    </location>
</feature>
<protein>
    <submittedName>
        <fullName evidence="2">Uncharacterized protein</fullName>
    </submittedName>
</protein>
<dbReference type="InParanoid" id="E4X8E6"/>
<feature type="region of interest" description="Disordered" evidence="1">
    <location>
        <begin position="501"/>
        <end position="533"/>
    </location>
</feature>
<evidence type="ECO:0000313" key="3">
    <source>
        <dbReference type="Proteomes" id="UP000001307"/>
    </source>
</evidence>
<evidence type="ECO:0000256" key="1">
    <source>
        <dbReference type="SAM" id="MobiDB-lite"/>
    </source>
</evidence>
<name>E4X8E6_OIKDI</name>
<organism evidence="2">
    <name type="scientific">Oikopleura dioica</name>
    <name type="common">Tunicate</name>
    <dbReference type="NCBI Taxonomy" id="34765"/>
    <lineage>
        <taxon>Eukaryota</taxon>
        <taxon>Metazoa</taxon>
        <taxon>Chordata</taxon>
        <taxon>Tunicata</taxon>
        <taxon>Appendicularia</taxon>
        <taxon>Copelata</taxon>
        <taxon>Oikopleuridae</taxon>
        <taxon>Oikopleura</taxon>
    </lineage>
</organism>
<dbReference type="Proteomes" id="UP000001307">
    <property type="component" value="Unassembled WGS sequence"/>
</dbReference>
<keyword evidence="3" id="KW-1185">Reference proteome</keyword>
<feature type="region of interest" description="Disordered" evidence="1">
    <location>
        <begin position="682"/>
        <end position="749"/>
    </location>
</feature>
<gene>
    <name evidence="2" type="ORF">GSOID_T00004230001</name>
</gene>
<feature type="compositionally biased region" description="Basic residues" evidence="1">
    <location>
        <begin position="740"/>
        <end position="749"/>
    </location>
</feature>
<feature type="region of interest" description="Disordered" evidence="1">
    <location>
        <begin position="547"/>
        <end position="579"/>
    </location>
</feature>
<accession>E4X8E6</accession>
<dbReference type="EMBL" id="FN653029">
    <property type="protein sequence ID" value="CBY08217.1"/>
    <property type="molecule type" value="Genomic_DNA"/>
</dbReference>